<gene>
    <name evidence="1" type="ORF">PC9H_011195</name>
</gene>
<proteinExistence type="predicted"/>
<dbReference type="RefSeq" id="XP_036628063.1">
    <property type="nucleotide sequence ID" value="XM_036780680.1"/>
</dbReference>
<keyword evidence="2" id="KW-1185">Reference proteome</keyword>
<dbReference type="VEuPathDB" id="FungiDB:PC9H_011195"/>
<dbReference type="AlphaFoldDB" id="A0A8H6ZNW6"/>
<name>A0A8H6ZNW6_PLEOS</name>
<protein>
    <submittedName>
        <fullName evidence="1">Uncharacterized protein</fullName>
    </submittedName>
</protein>
<dbReference type="Proteomes" id="UP000623687">
    <property type="component" value="Unassembled WGS sequence"/>
</dbReference>
<evidence type="ECO:0000313" key="1">
    <source>
        <dbReference type="EMBL" id="KAF7423031.1"/>
    </source>
</evidence>
<dbReference type="GeneID" id="59381013"/>
<sequence>MSVTTGLEKHRNLLYDNPSSHLYNPSNHYEDQISLHSTAVWDDEKTYSKQPEIRKAALNTTFKYARVCGADKAGAMKTEIRGGFHTSSERDSFKHLTVRFFDKDGRQMYFYRKSDKSFWDVLHVPEDIAANNAIWRIEDDYAIITEAECRA</sequence>
<accession>A0A8H6ZNW6</accession>
<reference evidence="1" key="1">
    <citation type="submission" date="2019-07" db="EMBL/GenBank/DDBJ databases">
        <authorList>
            <person name="Palmer J.M."/>
        </authorList>
    </citation>
    <scope>NUCLEOTIDE SEQUENCE</scope>
    <source>
        <strain evidence="1">PC9</strain>
    </source>
</reference>
<organism evidence="1 2">
    <name type="scientific">Pleurotus ostreatus</name>
    <name type="common">Oyster mushroom</name>
    <name type="synonym">White-rot fungus</name>
    <dbReference type="NCBI Taxonomy" id="5322"/>
    <lineage>
        <taxon>Eukaryota</taxon>
        <taxon>Fungi</taxon>
        <taxon>Dikarya</taxon>
        <taxon>Basidiomycota</taxon>
        <taxon>Agaricomycotina</taxon>
        <taxon>Agaricomycetes</taxon>
        <taxon>Agaricomycetidae</taxon>
        <taxon>Agaricales</taxon>
        <taxon>Pleurotineae</taxon>
        <taxon>Pleurotaceae</taxon>
        <taxon>Pleurotus</taxon>
    </lineage>
</organism>
<comment type="caution">
    <text evidence="1">The sequence shown here is derived from an EMBL/GenBank/DDBJ whole genome shotgun (WGS) entry which is preliminary data.</text>
</comment>
<dbReference type="OrthoDB" id="2876513at2759"/>
<evidence type="ECO:0000313" key="2">
    <source>
        <dbReference type="Proteomes" id="UP000623687"/>
    </source>
</evidence>
<dbReference type="EMBL" id="JACETU010000008">
    <property type="protein sequence ID" value="KAF7423031.1"/>
    <property type="molecule type" value="Genomic_DNA"/>
</dbReference>